<name>A0A174E0M8_9CLOT</name>
<comment type="function">
    <text evidence="6">Probably catalyzes the deacetylation of acetylated carbohydrates an important step in the degradation of oligosaccharides.</text>
</comment>
<dbReference type="PANTHER" id="PTHR31609:SF1">
    <property type="entry name" value="CARBOHYDRATE DEACETYLASE"/>
    <property type="match status" value="1"/>
</dbReference>
<dbReference type="GO" id="GO:0046872">
    <property type="term" value="F:metal ion binding"/>
    <property type="evidence" value="ECO:0007669"/>
    <property type="project" value="UniProtKB-KW"/>
</dbReference>
<dbReference type="RefSeq" id="WP_042397581.1">
    <property type="nucleotide sequence ID" value="NZ_CYYT01000014.1"/>
</dbReference>
<keyword evidence="4 6" id="KW-0460">Magnesium</keyword>
<keyword evidence="2 6" id="KW-0479">Metal-binding</keyword>
<gene>
    <name evidence="7" type="ORF">ERS852470_00521</name>
</gene>
<dbReference type="InterPro" id="IPR006879">
    <property type="entry name" value="YdjC-like"/>
</dbReference>
<dbReference type="InterPro" id="IPR022948">
    <property type="entry name" value="COD_ChbG_bac"/>
</dbReference>
<dbReference type="GeneID" id="83011730"/>
<evidence type="ECO:0000313" key="7">
    <source>
        <dbReference type="EMBL" id="CUN70123.1"/>
    </source>
</evidence>
<comment type="cofactor">
    <cofactor evidence="1 6">
        <name>Mg(2+)</name>
        <dbReference type="ChEBI" id="CHEBI:18420"/>
    </cofactor>
</comment>
<dbReference type="NCBIfam" id="NF002559">
    <property type="entry name" value="PRK02134.1"/>
    <property type="match status" value="1"/>
</dbReference>
<evidence type="ECO:0000256" key="6">
    <source>
        <dbReference type="HAMAP-Rule" id="MF_01246"/>
    </source>
</evidence>
<dbReference type="GO" id="GO:0019213">
    <property type="term" value="F:deacetylase activity"/>
    <property type="evidence" value="ECO:0007669"/>
    <property type="project" value="TreeGrafter"/>
</dbReference>
<evidence type="ECO:0000256" key="5">
    <source>
        <dbReference type="ARBA" id="ARBA00023277"/>
    </source>
</evidence>
<dbReference type="GO" id="GO:0016811">
    <property type="term" value="F:hydrolase activity, acting on carbon-nitrogen (but not peptide) bonds, in linear amides"/>
    <property type="evidence" value="ECO:0007669"/>
    <property type="project" value="UniProtKB-UniRule"/>
</dbReference>
<evidence type="ECO:0000256" key="4">
    <source>
        <dbReference type="ARBA" id="ARBA00022842"/>
    </source>
</evidence>
<dbReference type="SUPFAM" id="SSF88713">
    <property type="entry name" value="Glycoside hydrolase/deacetylase"/>
    <property type="match status" value="1"/>
</dbReference>
<dbReference type="EC" id="3.5.1.-" evidence="6"/>
<dbReference type="Gene3D" id="3.20.20.370">
    <property type="entry name" value="Glycoside hydrolase/deacetylase"/>
    <property type="match status" value="1"/>
</dbReference>
<feature type="binding site" evidence="6">
    <location>
        <position position="60"/>
    </location>
    <ligand>
        <name>Mg(2+)</name>
        <dbReference type="ChEBI" id="CHEBI:18420"/>
    </ligand>
</feature>
<dbReference type="HAMAP" id="MF_01246">
    <property type="entry name" value="COD"/>
    <property type="match status" value="1"/>
</dbReference>
<dbReference type="Proteomes" id="UP000095558">
    <property type="component" value="Unassembled WGS sequence"/>
</dbReference>
<comment type="subunit">
    <text evidence="6">Homodimer.</text>
</comment>
<organism evidence="7 8">
    <name type="scientific">Clostridium disporicum</name>
    <dbReference type="NCBI Taxonomy" id="84024"/>
    <lineage>
        <taxon>Bacteria</taxon>
        <taxon>Bacillati</taxon>
        <taxon>Bacillota</taxon>
        <taxon>Clostridia</taxon>
        <taxon>Eubacteriales</taxon>
        <taxon>Clostridiaceae</taxon>
        <taxon>Clostridium</taxon>
    </lineage>
</organism>
<comment type="similarity">
    <text evidence="6">Belongs to the YdjC deacetylase family.</text>
</comment>
<feature type="binding site" evidence="6">
    <location>
        <position position="125"/>
    </location>
    <ligand>
        <name>Mg(2+)</name>
        <dbReference type="ChEBI" id="CHEBI:18420"/>
    </ligand>
</feature>
<dbReference type="InterPro" id="IPR011330">
    <property type="entry name" value="Glyco_hydro/deAcase_b/a-brl"/>
</dbReference>
<dbReference type="PANTHER" id="PTHR31609">
    <property type="entry name" value="YDJC DEACETYLASE FAMILY MEMBER"/>
    <property type="match status" value="1"/>
</dbReference>
<keyword evidence="3 6" id="KW-0378">Hydrolase</keyword>
<dbReference type="AlphaFoldDB" id="A0A174E0M8"/>
<dbReference type="GO" id="GO:0000272">
    <property type="term" value="P:polysaccharide catabolic process"/>
    <property type="evidence" value="ECO:0007669"/>
    <property type="project" value="InterPro"/>
</dbReference>
<proteinExistence type="inferred from homology"/>
<dbReference type="Pfam" id="PF04794">
    <property type="entry name" value="YdjC"/>
    <property type="match status" value="1"/>
</dbReference>
<dbReference type="CDD" id="cd10803">
    <property type="entry name" value="YdjC_EF3048_like"/>
    <property type="match status" value="1"/>
</dbReference>
<evidence type="ECO:0000313" key="8">
    <source>
        <dbReference type="Proteomes" id="UP000095558"/>
    </source>
</evidence>
<evidence type="ECO:0000256" key="2">
    <source>
        <dbReference type="ARBA" id="ARBA00022723"/>
    </source>
</evidence>
<sequence>MTKLIVNADDFGLSEAVNYGIISAYKNGIVRSTTIMAGMPAFDHAVELLKENKGLGCGVHMTLSLNKPVLNYHKTIVDENGNFYRRITNELIEEKFDLDEVYEEFCSQINKVINSGVNVDHLDSHHHVHTLSSLKPVIEKIVKKYNLPIRGGFESKLDYDKVIPMTESFYNENVTEDYFEKYMDELKKHDVIDIMCHPAFVDEYLVNSTSYAMQRMKEYSILTSEKVQEYLRKNNIELTNYSKL</sequence>
<accession>A0A174E0M8</accession>
<evidence type="ECO:0000256" key="1">
    <source>
        <dbReference type="ARBA" id="ARBA00001946"/>
    </source>
</evidence>
<dbReference type="EMBL" id="CYZV01000004">
    <property type="protein sequence ID" value="CUN70123.1"/>
    <property type="molecule type" value="Genomic_DNA"/>
</dbReference>
<reference evidence="7 8" key="1">
    <citation type="submission" date="2015-09" db="EMBL/GenBank/DDBJ databases">
        <authorList>
            <consortium name="Pathogen Informatics"/>
        </authorList>
    </citation>
    <scope>NUCLEOTIDE SEQUENCE [LARGE SCALE GENOMIC DNA]</scope>
    <source>
        <strain evidence="7 8">2789STDY5834855</strain>
    </source>
</reference>
<evidence type="ECO:0000256" key="3">
    <source>
        <dbReference type="ARBA" id="ARBA00022801"/>
    </source>
</evidence>
<protein>
    <recommendedName>
        <fullName evidence="6">Carbohydrate deacetylase</fullName>
        <ecNumber evidence="6">3.5.1.-</ecNumber>
    </recommendedName>
</protein>
<dbReference type="OrthoDB" id="9774177at2"/>
<keyword evidence="5 6" id="KW-0119">Carbohydrate metabolism</keyword>